<sequence length="305" mass="33259">MTCVVICIVSFRDPRLIGRCLDALAQSTFTGFEVILCENGGQEARELLAATLPTTLPGGQPVTLLRQTTNLGYAGGVNACMAARPDAEAWWILNPDTCPEPDALQALVARLQRGTCDAAGGILYHPNGVIQAYGGRWNMWLARAESIGFGTPLAAPVDPQQVEAQMNYLLGACMLVGRSFLEAAGPMRDDYFLYAEEIEWCLRARSRGMRLGFAPGARVCHGQGSTTGSAAHVHARPRLPVYLDERNKLHVVRDTAPARLIVAAPLAFILAWARFGRRGAMQQWKNAMAGWWAGVRNQRGQPSWL</sequence>
<dbReference type="PANTHER" id="PTHR43179">
    <property type="entry name" value="RHAMNOSYLTRANSFERASE WBBL"/>
    <property type="match status" value="1"/>
</dbReference>
<feature type="domain" description="Glycosyltransferase 2-like" evidence="4">
    <location>
        <begin position="6"/>
        <end position="144"/>
    </location>
</feature>
<evidence type="ECO:0000313" key="5">
    <source>
        <dbReference type="EMBL" id="OWK28195.1"/>
    </source>
</evidence>
<dbReference type="PANTHER" id="PTHR43179:SF12">
    <property type="entry name" value="GALACTOFURANOSYLTRANSFERASE GLFT2"/>
    <property type="match status" value="1"/>
</dbReference>
<evidence type="ECO:0000259" key="4">
    <source>
        <dbReference type="Pfam" id="PF00535"/>
    </source>
</evidence>
<dbReference type="EC" id="2.4.1.289" evidence="5"/>
<gene>
    <name evidence="5" type="primary">wbbL_3</name>
    <name evidence="5" type="ORF">SPMU_30510</name>
</gene>
<dbReference type="SUPFAM" id="SSF53448">
    <property type="entry name" value="Nucleotide-diphospho-sugar transferases"/>
    <property type="match status" value="1"/>
</dbReference>
<evidence type="ECO:0000256" key="3">
    <source>
        <dbReference type="ARBA" id="ARBA00022679"/>
    </source>
</evidence>
<dbReference type="RefSeq" id="WP_088334885.1">
    <property type="nucleotide sequence ID" value="NZ_NBBJ01000006.1"/>
</dbReference>
<organism evidence="5 6">
    <name type="scientific">Sphingomonas mucosissima</name>
    <dbReference type="NCBI Taxonomy" id="370959"/>
    <lineage>
        <taxon>Bacteria</taxon>
        <taxon>Pseudomonadati</taxon>
        <taxon>Pseudomonadota</taxon>
        <taxon>Alphaproteobacteria</taxon>
        <taxon>Sphingomonadales</taxon>
        <taxon>Sphingomonadaceae</taxon>
        <taxon>Sphingomonas</taxon>
    </lineage>
</organism>
<dbReference type="InterPro" id="IPR029044">
    <property type="entry name" value="Nucleotide-diphossugar_trans"/>
</dbReference>
<reference evidence="5 6" key="1">
    <citation type="submission" date="2017-03" db="EMBL/GenBank/DDBJ databases">
        <title>Genome sequence of Sphingomonas mucosissima DSM 17494.</title>
        <authorList>
            <person name="Poehlein A."/>
            <person name="Wuebbeler J.H."/>
            <person name="Steinbuechel A."/>
            <person name="Daniel R."/>
        </authorList>
    </citation>
    <scope>NUCLEOTIDE SEQUENCE [LARGE SCALE GENOMIC DNA]</scope>
    <source>
        <strain evidence="5 6">DSM 17494</strain>
    </source>
</reference>
<name>A0A245ZEM6_9SPHN</name>
<keyword evidence="3 5" id="KW-0808">Transferase</keyword>
<dbReference type="Proteomes" id="UP000197783">
    <property type="component" value="Unassembled WGS sequence"/>
</dbReference>
<keyword evidence="2 5" id="KW-0328">Glycosyltransferase</keyword>
<comment type="caution">
    <text evidence="5">The sequence shown here is derived from an EMBL/GenBank/DDBJ whole genome shotgun (WGS) entry which is preliminary data.</text>
</comment>
<proteinExistence type="inferred from homology"/>
<keyword evidence="6" id="KW-1185">Reference proteome</keyword>
<evidence type="ECO:0000256" key="1">
    <source>
        <dbReference type="ARBA" id="ARBA00006739"/>
    </source>
</evidence>
<accession>A0A245ZEM6</accession>
<dbReference type="EMBL" id="NBBJ01000006">
    <property type="protein sequence ID" value="OWK28195.1"/>
    <property type="molecule type" value="Genomic_DNA"/>
</dbReference>
<protein>
    <submittedName>
        <fullName evidence="5">N-acetylglucosaminyl-diphospho-decaprenol L-rhamnosyltransferase</fullName>
        <ecNumber evidence="5">2.4.1.289</ecNumber>
    </submittedName>
</protein>
<evidence type="ECO:0000256" key="2">
    <source>
        <dbReference type="ARBA" id="ARBA00022676"/>
    </source>
</evidence>
<dbReference type="Pfam" id="PF00535">
    <property type="entry name" value="Glycos_transf_2"/>
    <property type="match status" value="1"/>
</dbReference>
<dbReference type="AlphaFoldDB" id="A0A245ZEM6"/>
<dbReference type="GO" id="GO:0102096">
    <property type="term" value="F:decaprenyl-N-acetyl-alpha-D-glucosaminyl-pyrophosphate:dTDP-alpha-L-rhamnose rhamnosyltransferase activity"/>
    <property type="evidence" value="ECO:0007669"/>
    <property type="project" value="UniProtKB-EC"/>
</dbReference>
<dbReference type="Gene3D" id="3.90.550.10">
    <property type="entry name" value="Spore Coat Polysaccharide Biosynthesis Protein SpsA, Chain A"/>
    <property type="match status" value="1"/>
</dbReference>
<evidence type="ECO:0000313" key="6">
    <source>
        <dbReference type="Proteomes" id="UP000197783"/>
    </source>
</evidence>
<comment type="similarity">
    <text evidence="1">Belongs to the glycosyltransferase 2 family.</text>
</comment>
<dbReference type="OrthoDB" id="9771846at2"/>
<dbReference type="InterPro" id="IPR001173">
    <property type="entry name" value="Glyco_trans_2-like"/>
</dbReference>